<dbReference type="EMBL" id="LVVM01006189">
    <property type="protein sequence ID" value="OJA08821.1"/>
    <property type="molecule type" value="Genomic_DNA"/>
</dbReference>
<evidence type="ECO:0000313" key="3">
    <source>
        <dbReference type="Proteomes" id="UP000183567"/>
    </source>
</evidence>
<reference evidence="2 3" key="1">
    <citation type="submission" date="2016-03" db="EMBL/GenBank/DDBJ databases">
        <title>Comparative genomics of the ectomycorrhizal sister species Rhizopogon vinicolor and Rhizopogon vesiculosus (Basidiomycota: Boletales) reveals a divergence of the mating type B locus.</title>
        <authorList>
            <person name="Mujic A.B."/>
            <person name="Kuo A."/>
            <person name="Tritt A."/>
            <person name="Lipzen A."/>
            <person name="Chen C."/>
            <person name="Johnson J."/>
            <person name="Sharma A."/>
            <person name="Barry K."/>
            <person name="Grigoriev I.V."/>
            <person name="Spatafora J.W."/>
        </authorList>
    </citation>
    <scope>NUCLEOTIDE SEQUENCE [LARGE SCALE GENOMIC DNA]</scope>
    <source>
        <strain evidence="2 3">AM-OR11-056</strain>
    </source>
</reference>
<evidence type="ECO:0000313" key="2">
    <source>
        <dbReference type="EMBL" id="OJA08821.1"/>
    </source>
</evidence>
<sequence>MLQGETQRAGSEEEDSSPAPSRPVSCARKYPCILSPPPNQRKVLNSVTDVLNHNASEDDSEVDAGPDVEGDVDAALDSGGEGEKDGEGKEEEEDDACGKKKSVMEDQEVEVEESESNYSQETRTSSSTTGKWKAKVNLSEFGTPRIHQIAKLGNRDMHLGALEEAFPSVTYKEDKCWEILTGACKPHANLNSCLKELDGDSNTKDMLILYMSIQCFRGAVLIQRAPSWFGLTDLELGEDVVSSCQWLLQENRFLYGRINLK</sequence>
<feature type="compositionally biased region" description="Acidic residues" evidence="1">
    <location>
        <begin position="57"/>
        <end position="74"/>
    </location>
</feature>
<dbReference type="STRING" id="180088.A0A1J8PIP6"/>
<keyword evidence="3" id="KW-1185">Reference proteome</keyword>
<protein>
    <submittedName>
        <fullName evidence="2">Uncharacterized protein</fullName>
    </submittedName>
</protein>
<feature type="compositionally biased region" description="Polar residues" evidence="1">
    <location>
        <begin position="42"/>
        <end position="54"/>
    </location>
</feature>
<dbReference type="OrthoDB" id="2790754at2759"/>
<dbReference type="AlphaFoldDB" id="A0A1J8PIP6"/>
<organism evidence="2 3">
    <name type="scientific">Rhizopogon vesiculosus</name>
    <dbReference type="NCBI Taxonomy" id="180088"/>
    <lineage>
        <taxon>Eukaryota</taxon>
        <taxon>Fungi</taxon>
        <taxon>Dikarya</taxon>
        <taxon>Basidiomycota</taxon>
        <taxon>Agaricomycotina</taxon>
        <taxon>Agaricomycetes</taxon>
        <taxon>Agaricomycetidae</taxon>
        <taxon>Boletales</taxon>
        <taxon>Suillineae</taxon>
        <taxon>Rhizopogonaceae</taxon>
        <taxon>Rhizopogon</taxon>
    </lineage>
</organism>
<accession>A0A1J8PIP6</accession>
<evidence type="ECO:0000256" key="1">
    <source>
        <dbReference type="SAM" id="MobiDB-lite"/>
    </source>
</evidence>
<feature type="non-terminal residue" evidence="2">
    <location>
        <position position="261"/>
    </location>
</feature>
<dbReference type="Proteomes" id="UP000183567">
    <property type="component" value="Unassembled WGS sequence"/>
</dbReference>
<proteinExistence type="predicted"/>
<feature type="compositionally biased region" description="Acidic residues" evidence="1">
    <location>
        <begin position="105"/>
        <end position="115"/>
    </location>
</feature>
<comment type="caution">
    <text evidence="2">The sequence shown here is derived from an EMBL/GenBank/DDBJ whole genome shotgun (WGS) entry which is preliminary data.</text>
</comment>
<feature type="region of interest" description="Disordered" evidence="1">
    <location>
        <begin position="1"/>
        <end position="131"/>
    </location>
</feature>
<name>A0A1J8PIP6_9AGAM</name>
<gene>
    <name evidence="2" type="ORF">AZE42_13543</name>
</gene>